<sequence length="140" mass="15778">MLGSSSVCLFVALNFKFKFDTFGSRVIRLDKKQWVEKKKPQVEEEQKTSIAQEKEIVALRDQNEGGRNVQSIEPSNETMIAETEDDRKEEGIGSENEGSSKHAELDEVPWTTVKTRNRSRTELIKGTTSMINNQASKANG</sequence>
<evidence type="ECO:0000313" key="3">
    <source>
        <dbReference type="Proteomes" id="UP001372338"/>
    </source>
</evidence>
<dbReference type="Proteomes" id="UP001372338">
    <property type="component" value="Unassembled WGS sequence"/>
</dbReference>
<dbReference type="AlphaFoldDB" id="A0AAN9HQ04"/>
<feature type="compositionally biased region" description="Polar residues" evidence="1">
    <location>
        <begin position="68"/>
        <end position="78"/>
    </location>
</feature>
<feature type="region of interest" description="Disordered" evidence="1">
    <location>
        <begin position="58"/>
        <end position="140"/>
    </location>
</feature>
<feature type="compositionally biased region" description="Polar residues" evidence="1">
    <location>
        <begin position="126"/>
        <end position="140"/>
    </location>
</feature>
<reference evidence="2 3" key="1">
    <citation type="submission" date="2024-01" db="EMBL/GenBank/DDBJ databases">
        <title>The genomes of 5 underutilized Papilionoideae crops provide insights into root nodulation and disease resistanc.</title>
        <authorList>
            <person name="Yuan L."/>
        </authorList>
    </citation>
    <scope>NUCLEOTIDE SEQUENCE [LARGE SCALE GENOMIC DNA]</scope>
    <source>
        <strain evidence="2">ZHUSHIDOU_FW_LH</strain>
        <tissue evidence="2">Leaf</tissue>
    </source>
</reference>
<name>A0AAN9HQ04_CROPI</name>
<proteinExistence type="predicted"/>
<protein>
    <submittedName>
        <fullName evidence="2">Uncharacterized protein</fullName>
    </submittedName>
</protein>
<accession>A0AAN9HQ04</accession>
<organism evidence="2 3">
    <name type="scientific">Crotalaria pallida</name>
    <name type="common">Smooth rattlebox</name>
    <name type="synonym">Crotalaria striata</name>
    <dbReference type="NCBI Taxonomy" id="3830"/>
    <lineage>
        <taxon>Eukaryota</taxon>
        <taxon>Viridiplantae</taxon>
        <taxon>Streptophyta</taxon>
        <taxon>Embryophyta</taxon>
        <taxon>Tracheophyta</taxon>
        <taxon>Spermatophyta</taxon>
        <taxon>Magnoliopsida</taxon>
        <taxon>eudicotyledons</taxon>
        <taxon>Gunneridae</taxon>
        <taxon>Pentapetalae</taxon>
        <taxon>rosids</taxon>
        <taxon>fabids</taxon>
        <taxon>Fabales</taxon>
        <taxon>Fabaceae</taxon>
        <taxon>Papilionoideae</taxon>
        <taxon>50 kb inversion clade</taxon>
        <taxon>genistoids sensu lato</taxon>
        <taxon>core genistoids</taxon>
        <taxon>Crotalarieae</taxon>
        <taxon>Crotalaria</taxon>
    </lineage>
</organism>
<gene>
    <name evidence="2" type="ORF">RIF29_39689</name>
</gene>
<keyword evidence="3" id="KW-1185">Reference proteome</keyword>
<comment type="caution">
    <text evidence="2">The sequence shown here is derived from an EMBL/GenBank/DDBJ whole genome shotgun (WGS) entry which is preliminary data.</text>
</comment>
<evidence type="ECO:0000313" key="2">
    <source>
        <dbReference type="EMBL" id="KAK7244861.1"/>
    </source>
</evidence>
<dbReference type="EMBL" id="JAYWIO010000008">
    <property type="protein sequence ID" value="KAK7244861.1"/>
    <property type="molecule type" value="Genomic_DNA"/>
</dbReference>
<evidence type="ECO:0000256" key="1">
    <source>
        <dbReference type="SAM" id="MobiDB-lite"/>
    </source>
</evidence>